<dbReference type="Pfam" id="PF00886">
    <property type="entry name" value="Ribosomal_S16"/>
    <property type="match status" value="1"/>
</dbReference>
<dbReference type="GO" id="GO:0006412">
    <property type="term" value="P:translation"/>
    <property type="evidence" value="ECO:0007669"/>
    <property type="project" value="UniProtKB-UniRule"/>
</dbReference>
<protein>
    <recommendedName>
        <fullName evidence="3">Small ribosomal subunit protein bS16</fullName>
    </recommendedName>
</protein>
<dbReference type="PANTHER" id="PTHR12919">
    <property type="entry name" value="30S RIBOSOMAL PROTEIN S16"/>
    <property type="match status" value="1"/>
</dbReference>
<evidence type="ECO:0000256" key="3">
    <source>
        <dbReference type="HAMAP-Rule" id="MF_00385"/>
    </source>
</evidence>
<evidence type="ECO:0000256" key="1">
    <source>
        <dbReference type="ARBA" id="ARBA00022980"/>
    </source>
</evidence>
<dbReference type="HOGENOM" id="CLU_100590_5_2_0"/>
<evidence type="ECO:0000313" key="5">
    <source>
        <dbReference type="Proteomes" id="UP000027982"/>
    </source>
</evidence>
<reference evidence="4 5" key="1">
    <citation type="journal article" date="2014" name="PLoS ONE">
        <title>The first complete genome sequence of the class fimbriimonadia in the phylum armatimonadetes.</title>
        <authorList>
            <person name="Hu Z.Y."/>
            <person name="Wang Y.Z."/>
            <person name="Im W.T."/>
            <person name="Wang S.Y."/>
            <person name="Zhao G.P."/>
            <person name="Zheng H.J."/>
            <person name="Quan Z.X."/>
        </authorList>
    </citation>
    <scope>NUCLEOTIDE SEQUENCE [LARGE SCALE GENOMIC DNA]</scope>
    <source>
        <strain evidence="4">Gsoil 348</strain>
    </source>
</reference>
<dbReference type="RefSeq" id="WP_025228701.1">
    <property type="nucleotide sequence ID" value="NZ_CP007139.1"/>
</dbReference>
<dbReference type="GO" id="GO:0005737">
    <property type="term" value="C:cytoplasm"/>
    <property type="evidence" value="ECO:0007669"/>
    <property type="project" value="UniProtKB-ARBA"/>
</dbReference>
<gene>
    <name evidence="3" type="primary">rpsP</name>
    <name evidence="4" type="ORF">OP10G_4030</name>
</gene>
<accession>A0A068NV31</accession>
<dbReference type="Gene3D" id="3.30.1320.10">
    <property type="match status" value="1"/>
</dbReference>
<dbReference type="PANTHER" id="PTHR12919:SF20">
    <property type="entry name" value="SMALL RIBOSOMAL SUBUNIT PROTEIN BS16M"/>
    <property type="match status" value="1"/>
</dbReference>
<evidence type="ECO:0000256" key="2">
    <source>
        <dbReference type="ARBA" id="ARBA00023274"/>
    </source>
</evidence>
<dbReference type="InterPro" id="IPR000307">
    <property type="entry name" value="Ribosomal_bS16"/>
</dbReference>
<dbReference type="HAMAP" id="MF_00385">
    <property type="entry name" value="Ribosomal_bS16"/>
    <property type="match status" value="1"/>
</dbReference>
<dbReference type="SUPFAM" id="SSF54565">
    <property type="entry name" value="Ribosomal protein S16"/>
    <property type="match status" value="1"/>
</dbReference>
<dbReference type="GO" id="GO:0015935">
    <property type="term" value="C:small ribosomal subunit"/>
    <property type="evidence" value="ECO:0007669"/>
    <property type="project" value="TreeGrafter"/>
</dbReference>
<proteinExistence type="inferred from homology"/>
<keyword evidence="2 3" id="KW-0687">Ribonucleoprotein</keyword>
<dbReference type="STRING" id="661478.OP10G_4030"/>
<dbReference type="GO" id="GO:0003735">
    <property type="term" value="F:structural constituent of ribosome"/>
    <property type="evidence" value="ECO:0007669"/>
    <property type="project" value="InterPro"/>
</dbReference>
<organism evidence="4 5">
    <name type="scientific">Fimbriimonas ginsengisoli Gsoil 348</name>
    <dbReference type="NCBI Taxonomy" id="661478"/>
    <lineage>
        <taxon>Bacteria</taxon>
        <taxon>Bacillati</taxon>
        <taxon>Armatimonadota</taxon>
        <taxon>Fimbriimonadia</taxon>
        <taxon>Fimbriimonadales</taxon>
        <taxon>Fimbriimonadaceae</taxon>
        <taxon>Fimbriimonas</taxon>
    </lineage>
</organism>
<dbReference type="NCBIfam" id="TIGR00002">
    <property type="entry name" value="S16"/>
    <property type="match status" value="1"/>
</dbReference>
<keyword evidence="1 3" id="KW-0689">Ribosomal protein</keyword>
<dbReference type="OrthoDB" id="9807878at2"/>
<comment type="similarity">
    <text evidence="3">Belongs to the bacterial ribosomal protein bS16 family.</text>
</comment>
<dbReference type="Proteomes" id="UP000027982">
    <property type="component" value="Chromosome"/>
</dbReference>
<dbReference type="eggNOG" id="COG0228">
    <property type="taxonomic scope" value="Bacteria"/>
</dbReference>
<dbReference type="EMBL" id="CP007139">
    <property type="protein sequence ID" value="AIE87398.1"/>
    <property type="molecule type" value="Genomic_DNA"/>
</dbReference>
<sequence>MVKIRLRRMGAKGRPFYRVVVAESSTGRNGAFVETIGTYDPVAQPKLMEVKEDRAIHWLLQGAEPTETAAYILNKVGILPKFLEQRPNQKKKYAFLDKRTAAISVAATPAENA</sequence>
<dbReference type="InterPro" id="IPR023803">
    <property type="entry name" value="Ribosomal_bS16_dom_sf"/>
</dbReference>
<evidence type="ECO:0000313" key="4">
    <source>
        <dbReference type="EMBL" id="AIE87398.1"/>
    </source>
</evidence>
<dbReference type="KEGG" id="fgi:OP10G_4030"/>
<dbReference type="AlphaFoldDB" id="A0A068NV31"/>
<name>A0A068NV31_FIMGI</name>
<keyword evidence="5" id="KW-1185">Reference proteome</keyword>